<reference evidence="2 3" key="1">
    <citation type="submission" date="2018-11" db="EMBL/GenBank/DDBJ databases">
        <title>Genome sequence of Apiotrichum porosum DSM 27194.</title>
        <authorList>
            <person name="Aliyu H."/>
            <person name="Gorte O."/>
            <person name="Ochsenreither K."/>
        </authorList>
    </citation>
    <scope>NUCLEOTIDE SEQUENCE [LARGE SCALE GENOMIC DNA]</scope>
    <source>
        <strain evidence="2 3">DSM 27194</strain>
    </source>
</reference>
<accession>A0A427XIR0</accession>
<keyword evidence="3" id="KW-1185">Reference proteome</keyword>
<evidence type="ECO:0000313" key="3">
    <source>
        <dbReference type="Proteomes" id="UP000279236"/>
    </source>
</evidence>
<evidence type="ECO:0000256" key="1">
    <source>
        <dbReference type="SAM" id="MobiDB-lite"/>
    </source>
</evidence>
<dbReference type="Proteomes" id="UP000279236">
    <property type="component" value="Unassembled WGS sequence"/>
</dbReference>
<name>A0A427XIR0_9TREE</name>
<comment type="caution">
    <text evidence="2">The sequence shown here is derived from an EMBL/GenBank/DDBJ whole genome shotgun (WGS) entry which is preliminary data.</text>
</comment>
<dbReference type="AlphaFoldDB" id="A0A427XIR0"/>
<feature type="region of interest" description="Disordered" evidence="1">
    <location>
        <begin position="75"/>
        <end position="101"/>
    </location>
</feature>
<feature type="region of interest" description="Disordered" evidence="1">
    <location>
        <begin position="173"/>
        <end position="221"/>
    </location>
</feature>
<protein>
    <submittedName>
        <fullName evidence="2">Uncharacterized protein</fullName>
    </submittedName>
</protein>
<feature type="compositionally biased region" description="Low complexity" evidence="1">
    <location>
        <begin position="173"/>
        <end position="182"/>
    </location>
</feature>
<organism evidence="2 3">
    <name type="scientific">Apiotrichum porosum</name>
    <dbReference type="NCBI Taxonomy" id="105984"/>
    <lineage>
        <taxon>Eukaryota</taxon>
        <taxon>Fungi</taxon>
        <taxon>Dikarya</taxon>
        <taxon>Basidiomycota</taxon>
        <taxon>Agaricomycotina</taxon>
        <taxon>Tremellomycetes</taxon>
        <taxon>Trichosporonales</taxon>
        <taxon>Trichosporonaceae</taxon>
        <taxon>Apiotrichum</taxon>
    </lineage>
</organism>
<dbReference type="EMBL" id="RSCE01000011">
    <property type="protein sequence ID" value="RSH78781.1"/>
    <property type="molecule type" value="Genomic_DNA"/>
</dbReference>
<dbReference type="GeneID" id="39586232"/>
<feature type="region of interest" description="Disordered" evidence="1">
    <location>
        <begin position="1"/>
        <end position="60"/>
    </location>
</feature>
<evidence type="ECO:0000313" key="2">
    <source>
        <dbReference type="EMBL" id="RSH78781.1"/>
    </source>
</evidence>
<proteinExistence type="predicted"/>
<gene>
    <name evidence="2" type="ORF">EHS24_001689</name>
</gene>
<sequence length="596" mass="66056">MNLLSRLSFTGRAGRKGSSDNDKDQYLSVPERKDIRRPRVPNKGTSRPVSSASTETSCSTVWEDKTKAFPQLPSLPQLAPLVHPPTSTATLSSSRRPSPLPKLKRAATVKFFNKGSKSASLTPKRSMDACLLPRLPSFKFDPLQLPPSGQNEGDPLNLADALELEYQTRQTSTTAVAPASAPGLEFNPSTLPATGFEGDDLAESPQLPPMPPQKQASPQPQAKVSTILDMLNVTLYPHIVDSILDNLCVEDLQRLRRSGDGFREWANSYLCYHLELHSDVFGNNPTSHTPQATIYRHWGAKEKGAFSIHHTITPDMCAVGRQIRVLTVRGEEAPCLLSGSRAAHESVVFASAQPTLWDAQAISKLKLQNVQVIRMWTDKISSKGIYLYNTEAEELVLVRNLPNTWPTETPTTDGFVASSAGVLFHKAALPSQIQRLVVNLQYDDKYCGGRFKWFASPHQLTEAVIVFNGPCLRNPRQTAEVCVRGIALAPILNEFVTTFPLVKYTFVDLDEFNPSWLSSTYPGSKDPFKGRGDANNTLSRIVYALCDLVATKMPQARPEWVFSTVSELVCCYTKAEYRAAVGEDQYHIDMYQEEEK</sequence>
<feature type="compositionally biased region" description="Basic and acidic residues" evidence="1">
    <location>
        <begin position="17"/>
        <end position="34"/>
    </location>
</feature>
<dbReference type="RefSeq" id="XP_028473928.1">
    <property type="nucleotide sequence ID" value="XM_028617465.1"/>
</dbReference>
<feature type="compositionally biased region" description="Polar residues" evidence="1">
    <location>
        <begin position="43"/>
        <end position="60"/>
    </location>
</feature>
<feature type="compositionally biased region" description="Low complexity" evidence="1">
    <location>
        <begin position="75"/>
        <end position="97"/>
    </location>
</feature>